<comment type="subcellular location">
    <subcellularLocation>
        <location evidence="1 10">Cytoplasm</location>
    </subcellularLocation>
</comment>
<dbReference type="GO" id="GO:0006457">
    <property type="term" value="P:protein folding"/>
    <property type="evidence" value="ECO:0007669"/>
    <property type="project" value="InterPro"/>
</dbReference>
<comment type="similarity">
    <text evidence="2 10 12">Belongs to the GrpE family.</text>
</comment>
<dbReference type="GO" id="GO:0000774">
    <property type="term" value="F:adenyl-nucleotide exchange factor activity"/>
    <property type="evidence" value="ECO:0007669"/>
    <property type="project" value="InterPro"/>
</dbReference>
<dbReference type="PRINTS" id="PR00773">
    <property type="entry name" value="GRPEPROTEIN"/>
</dbReference>
<dbReference type="PANTHER" id="PTHR21237">
    <property type="entry name" value="GRPE PROTEIN"/>
    <property type="match status" value="1"/>
</dbReference>
<comment type="caution">
    <text evidence="15">The sequence shown here is derived from an EMBL/GenBank/DDBJ whole genome shotgun (WGS) entry which is preliminary data.</text>
</comment>
<evidence type="ECO:0000313" key="15">
    <source>
        <dbReference type="EMBL" id="TCP69320.1"/>
    </source>
</evidence>
<organism evidence="15 16">
    <name type="scientific">Baia soyae</name>
    <dbReference type="NCBI Taxonomy" id="1544746"/>
    <lineage>
        <taxon>Bacteria</taxon>
        <taxon>Bacillati</taxon>
        <taxon>Bacillota</taxon>
        <taxon>Bacilli</taxon>
        <taxon>Bacillales</taxon>
        <taxon>Thermoactinomycetaceae</taxon>
        <taxon>Baia</taxon>
    </lineage>
</organism>
<evidence type="ECO:0000256" key="7">
    <source>
        <dbReference type="ARBA" id="ARBA00053401"/>
    </source>
</evidence>
<dbReference type="GO" id="GO:0005737">
    <property type="term" value="C:cytoplasm"/>
    <property type="evidence" value="ECO:0007669"/>
    <property type="project" value="UniProtKB-SubCell"/>
</dbReference>
<keyword evidence="13" id="KW-0175">Coiled coil</keyword>
<keyword evidence="5 10" id="KW-0346">Stress response</keyword>
<evidence type="ECO:0000256" key="12">
    <source>
        <dbReference type="RuleBase" id="RU004478"/>
    </source>
</evidence>
<comment type="function">
    <text evidence="7 10 11">Participates actively in the response to hyperosmotic and heat shock by preventing the aggregation of stress-denatured proteins, in association with DnaK and GrpE. It is the nucleotide exchange factor for DnaK and may function as a thermosensor. Unfolded proteins bind initially to DnaJ; upon interaction with the DnaJ-bound protein, DnaK hydrolyzes its bound ATP, resulting in the formation of a stable complex. GrpE releases ADP from DnaK; ATP binding to DnaK triggers the release of the substrate protein, thus completing the reaction cycle. Several rounds of ATP-dependent interactions between DnaJ, DnaK and GrpE are required for fully efficient folding.</text>
</comment>
<evidence type="ECO:0000256" key="3">
    <source>
        <dbReference type="ARBA" id="ARBA00011738"/>
    </source>
</evidence>
<dbReference type="PROSITE" id="PS01071">
    <property type="entry name" value="GRPE"/>
    <property type="match status" value="1"/>
</dbReference>
<dbReference type="NCBIfam" id="NF010738">
    <property type="entry name" value="PRK14140.1"/>
    <property type="match status" value="1"/>
</dbReference>
<dbReference type="FunFam" id="2.30.22.10:FF:000001">
    <property type="entry name" value="Protein GrpE"/>
    <property type="match status" value="1"/>
</dbReference>
<keyword evidence="6 10" id="KW-0143">Chaperone</keyword>
<dbReference type="AlphaFoldDB" id="A0A4R2S246"/>
<dbReference type="InterPro" id="IPR013805">
    <property type="entry name" value="GrpE_CC"/>
</dbReference>
<evidence type="ECO:0000313" key="16">
    <source>
        <dbReference type="Proteomes" id="UP000294746"/>
    </source>
</evidence>
<dbReference type="Proteomes" id="UP000294746">
    <property type="component" value="Unassembled WGS sequence"/>
</dbReference>
<evidence type="ECO:0000256" key="9">
    <source>
        <dbReference type="ARBA" id="ARBA00076414"/>
    </source>
</evidence>
<evidence type="ECO:0000256" key="4">
    <source>
        <dbReference type="ARBA" id="ARBA00022490"/>
    </source>
</evidence>
<dbReference type="Gene3D" id="2.30.22.10">
    <property type="entry name" value="Head domain of nucleotide exchange factor GrpE"/>
    <property type="match status" value="1"/>
</dbReference>
<accession>A0A4R2S246</accession>
<keyword evidence="16" id="KW-1185">Reference proteome</keyword>
<proteinExistence type="inferred from homology"/>
<dbReference type="Pfam" id="PF01025">
    <property type="entry name" value="GrpE"/>
    <property type="match status" value="1"/>
</dbReference>
<dbReference type="GO" id="GO:0051087">
    <property type="term" value="F:protein-folding chaperone binding"/>
    <property type="evidence" value="ECO:0007669"/>
    <property type="project" value="InterPro"/>
</dbReference>
<evidence type="ECO:0000256" key="5">
    <source>
        <dbReference type="ARBA" id="ARBA00023016"/>
    </source>
</evidence>
<dbReference type="CDD" id="cd00446">
    <property type="entry name" value="GrpE"/>
    <property type="match status" value="1"/>
</dbReference>
<dbReference type="InterPro" id="IPR009012">
    <property type="entry name" value="GrpE_head"/>
</dbReference>
<dbReference type="RefSeq" id="WP_131848393.1">
    <property type="nucleotide sequence ID" value="NZ_SLXV01000010.1"/>
</dbReference>
<dbReference type="EMBL" id="SLXV01000010">
    <property type="protein sequence ID" value="TCP69320.1"/>
    <property type="molecule type" value="Genomic_DNA"/>
</dbReference>
<dbReference type="HAMAP" id="MF_01151">
    <property type="entry name" value="GrpE"/>
    <property type="match status" value="1"/>
</dbReference>
<comment type="subunit">
    <text evidence="3 10">Homodimer.</text>
</comment>
<evidence type="ECO:0000256" key="11">
    <source>
        <dbReference type="RuleBase" id="RU000639"/>
    </source>
</evidence>
<dbReference type="GO" id="GO:0042803">
    <property type="term" value="F:protein homodimerization activity"/>
    <property type="evidence" value="ECO:0007669"/>
    <property type="project" value="InterPro"/>
</dbReference>
<evidence type="ECO:0000256" key="10">
    <source>
        <dbReference type="HAMAP-Rule" id="MF_01151"/>
    </source>
</evidence>
<feature type="coiled-coil region" evidence="13">
    <location>
        <begin position="37"/>
        <end position="85"/>
    </location>
</feature>
<evidence type="ECO:0000256" key="1">
    <source>
        <dbReference type="ARBA" id="ARBA00004496"/>
    </source>
</evidence>
<evidence type="ECO:0000256" key="14">
    <source>
        <dbReference type="SAM" id="MobiDB-lite"/>
    </source>
</evidence>
<dbReference type="PANTHER" id="PTHR21237:SF23">
    <property type="entry name" value="GRPE PROTEIN HOMOLOG, MITOCHONDRIAL"/>
    <property type="match status" value="1"/>
</dbReference>
<dbReference type="OrthoDB" id="9812586at2"/>
<name>A0A4R2S246_9BACL</name>
<evidence type="ECO:0000256" key="8">
    <source>
        <dbReference type="ARBA" id="ARBA00072274"/>
    </source>
</evidence>
<evidence type="ECO:0000256" key="2">
    <source>
        <dbReference type="ARBA" id="ARBA00009054"/>
    </source>
</evidence>
<keyword evidence="4 10" id="KW-0963">Cytoplasm</keyword>
<sequence length="196" mass="22582">MSKEHLDPSQVENTTHEDVTQEDVTEESVQEEELTPEEMLLNQLEQAQIHMQELHQKAEEHQQNYLRALADLENYRRRARKEKEDVLKYASVPLVESLLPVLDNFERALDAADGNQDVKVLQEGIEMVYRQFLQSLSKSGLTLIEAVGKPFNPHEHNAVMQVEMNEVEPGTVVEELQSGYKFSDRIIRPSMVKISQ</sequence>
<protein>
    <recommendedName>
        <fullName evidence="8 10">Protein GrpE</fullName>
    </recommendedName>
    <alternativeName>
        <fullName evidence="9 10">HSP-70 cofactor</fullName>
    </alternativeName>
</protein>
<evidence type="ECO:0000256" key="6">
    <source>
        <dbReference type="ARBA" id="ARBA00023186"/>
    </source>
</evidence>
<feature type="compositionally biased region" description="Acidic residues" evidence="14">
    <location>
        <begin position="20"/>
        <end position="36"/>
    </location>
</feature>
<gene>
    <name evidence="10" type="primary">grpE</name>
    <name evidence="15" type="ORF">EDD57_11044</name>
</gene>
<dbReference type="SUPFAM" id="SSF58014">
    <property type="entry name" value="Coiled-coil domain of nucleotide exchange factor GrpE"/>
    <property type="match status" value="1"/>
</dbReference>
<dbReference type="Gene3D" id="3.90.20.20">
    <property type="match status" value="1"/>
</dbReference>
<reference evidence="15 16" key="1">
    <citation type="submission" date="2019-03" db="EMBL/GenBank/DDBJ databases">
        <title>Genomic Encyclopedia of Type Strains, Phase IV (KMG-IV): sequencing the most valuable type-strain genomes for metagenomic binning, comparative biology and taxonomic classification.</title>
        <authorList>
            <person name="Goeker M."/>
        </authorList>
    </citation>
    <scope>NUCLEOTIDE SEQUENCE [LARGE SCALE GENOMIC DNA]</scope>
    <source>
        <strain evidence="15 16">DSM 46831</strain>
    </source>
</reference>
<dbReference type="InterPro" id="IPR000740">
    <property type="entry name" value="GrpE"/>
</dbReference>
<evidence type="ECO:0000256" key="13">
    <source>
        <dbReference type="SAM" id="Coils"/>
    </source>
</evidence>
<feature type="region of interest" description="Disordered" evidence="14">
    <location>
        <begin position="1"/>
        <end position="37"/>
    </location>
</feature>
<dbReference type="SUPFAM" id="SSF51064">
    <property type="entry name" value="Head domain of nucleotide exchange factor GrpE"/>
    <property type="match status" value="1"/>
</dbReference>
<dbReference type="GO" id="GO:0051082">
    <property type="term" value="F:unfolded protein binding"/>
    <property type="evidence" value="ECO:0007669"/>
    <property type="project" value="TreeGrafter"/>
</dbReference>